<dbReference type="Proteomes" id="UP001283361">
    <property type="component" value="Unassembled WGS sequence"/>
</dbReference>
<accession>A0AAE0ZHH8</accession>
<feature type="region of interest" description="Disordered" evidence="1">
    <location>
        <begin position="79"/>
        <end position="120"/>
    </location>
</feature>
<dbReference type="EMBL" id="JAWDGP010003924">
    <property type="protein sequence ID" value="KAK3769445.1"/>
    <property type="molecule type" value="Genomic_DNA"/>
</dbReference>
<keyword evidence="3" id="KW-1185">Reference proteome</keyword>
<name>A0AAE0ZHH8_9GAST</name>
<evidence type="ECO:0000313" key="3">
    <source>
        <dbReference type="Proteomes" id="UP001283361"/>
    </source>
</evidence>
<protein>
    <submittedName>
        <fullName evidence="2">Uncharacterized protein</fullName>
    </submittedName>
</protein>
<evidence type="ECO:0000256" key="1">
    <source>
        <dbReference type="SAM" id="MobiDB-lite"/>
    </source>
</evidence>
<organism evidence="2 3">
    <name type="scientific">Elysia crispata</name>
    <name type="common">lettuce slug</name>
    <dbReference type="NCBI Taxonomy" id="231223"/>
    <lineage>
        <taxon>Eukaryota</taxon>
        <taxon>Metazoa</taxon>
        <taxon>Spiralia</taxon>
        <taxon>Lophotrochozoa</taxon>
        <taxon>Mollusca</taxon>
        <taxon>Gastropoda</taxon>
        <taxon>Heterobranchia</taxon>
        <taxon>Euthyneura</taxon>
        <taxon>Panpulmonata</taxon>
        <taxon>Sacoglossa</taxon>
        <taxon>Placobranchoidea</taxon>
        <taxon>Plakobranchidae</taxon>
        <taxon>Elysia</taxon>
    </lineage>
</organism>
<evidence type="ECO:0000313" key="2">
    <source>
        <dbReference type="EMBL" id="KAK3769445.1"/>
    </source>
</evidence>
<proteinExistence type="predicted"/>
<dbReference type="AlphaFoldDB" id="A0AAE0ZHH8"/>
<comment type="caution">
    <text evidence="2">The sequence shown here is derived from an EMBL/GenBank/DDBJ whole genome shotgun (WGS) entry which is preliminary data.</text>
</comment>
<gene>
    <name evidence="2" type="ORF">RRG08_000532</name>
</gene>
<reference evidence="2" key="1">
    <citation type="journal article" date="2023" name="G3 (Bethesda)">
        <title>A reference genome for the long-term kleptoplast-retaining sea slug Elysia crispata morphotype clarki.</title>
        <authorList>
            <person name="Eastman K.E."/>
            <person name="Pendleton A.L."/>
            <person name="Shaikh M.A."/>
            <person name="Suttiyut T."/>
            <person name="Ogas R."/>
            <person name="Tomko P."/>
            <person name="Gavelis G."/>
            <person name="Widhalm J.R."/>
            <person name="Wisecaver J.H."/>
        </authorList>
    </citation>
    <scope>NUCLEOTIDE SEQUENCE</scope>
    <source>
        <strain evidence="2">ECLA1</strain>
    </source>
</reference>
<sequence>MFDGTECTRPTAHAHIDAPFFTGNVVAMVLPSPVAGIILGNIVSANDSTWKESNVGRHEQEPDDTREVANVMTRAQKIAEERVRNQDASTQRQPERNIDSKINLNSLGKLDKNLSRRSRN</sequence>